<evidence type="ECO:0000256" key="2">
    <source>
        <dbReference type="ARBA" id="ARBA00022475"/>
    </source>
</evidence>
<keyword evidence="3 7" id="KW-0808">Transferase</keyword>
<keyword evidence="9" id="KW-1185">Reference proteome</keyword>
<dbReference type="HOGENOM" id="CLU_013386_2_0_11"/>
<dbReference type="HAMAP" id="MF_01147">
    <property type="entry name" value="Lgt"/>
    <property type="match status" value="1"/>
</dbReference>
<comment type="subcellular location">
    <subcellularLocation>
        <location evidence="7">Cell membrane</location>
        <topology evidence="7">Multi-pass membrane protein</topology>
    </subcellularLocation>
</comment>
<name>C0W0L7_9ACTO</name>
<keyword evidence="8" id="KW-0449">Lipoprotein</keyword>
<dbReference type="PROSITE" id="PS01311">
    <property type="entry name" value="LGT"/>
    <property type="match status" value="1"/>
</dbReference>
<keyword evidence="8" id="KW-0328">Glycosyltransferase</keyword>
<sequence length="292" mass="32270">MNALIASTIWTQLVDLSIPSPSQGVWYLGPIPFRAYGMIIATGMLVAVYLTRLRYARRGGDPEVVYDVALFAIIFGVLGARLYHVTTNWQPYFGKDGSLIEILYIWHGGLAIMGGVLAGSAAALLVLRRKGLKFGPFADAVAPTILLAQAMGRFGNWFNQELFGQPTTLPWGLEIDDAHLPAGYASGTLFHPTFLYEVLWNLSVVALILYLDKKLTFKGGQVMFLYIMGYCFGRFWIEMIRIEPANYILGVRVNVWAAAVFFAVGAVGFYLAGKRGASTFVESSEKEEKNVE</sequence>
<comment type="caution">
    <text evidence="8">The sequence shown here is derived from an EMBL/GenBank/DDBJ whole genome shotgun (WGS) entry which is preliminary data.</text>
</comment>
<evidence type="ECO:0000313" key="8">
    <source>
        <dbReference type="EMBL" id="EEH64076.1"/>
    </source>
</evidence>
<keyword evidence="5 7" id="KW-1133">Transmembrane helix</keyword>
<comment type="similarity">
    <text evidence="1 7">Belongs to the Lgt family.</text>
</comment>
<keyword evidence="6 7" id="KW-0472">Membrane</keyword>
<dbReference type="PANTHER" id="PTHR30589:SF0">
    <property type="entry name" value="PHOSPHATIDYLGLYCEROL--PROLIPOPROTEIN DIACYLGLYCERYL TRANSFERASE"/>
    <property type="match status" value="1"/>
</dbReference>
<feature type="transmembrane region" description="Helical" evidence="7">
    <location>
        <begin position="104"/>
        <end position="127"/>
    </location>
</feature>
<keyword evidence="2 7" id="KW-1003">Cell membrane</keyword>
<feature type="binding site" evidence="7">
    <location>
        <position position="153"/>
    </location>
    <ligand>
        <name>a 1,2-diacyl-sn-glycero-3-phospho-(1'-sn-glycerol)</name>
        <dbReference type="ChEBI" id="CHEBI:64716"/>
    </ligand>
</feature>
<dbReference type="NCBIfam" id="TIGR00544">
    <property type="entry name" value="lgt"/>
    <property type="match status" value="1"/>
</dbReference>
<evidence type="ECO:0000256" key="6">
    <source>
        <dbReference type="ARBA" id="ARBA00023136"/>
    </source>
</evidence>
<dbReference type="UniPathway" id="UPA00664"/>
<dbReference type="Pfam" id="PF01790">
    <property type="entry name" value="LGT"/>
    <property type="match status" value="1"/>
</dbReference>
<feature type="transmembrane region" description="Helical" evidence="7">
    <location>
        <begin position="35"/>
        <end position="52"/>
    </location>
</feature>
<dbReference type="InterPro" id="IPR001640">
    <property type="entry name" value="Lgt"/>
</dbReference>
<feature type="transmembrane region" description="Helical" evidence="7">
    <location>
        <begin position="254"/>
        <end position="273"/>
    </location>
</feature>
<organism evidence="8 9">
    <name type="scientific">Gleimia coleocanis DSM 15436</name>
    <dbReference type="NCBI Taxonomy" id="525245"/>
    <lineage>
        <taxon>Bacteria</taxon>
        <taxon>Bacillati</taxon>
        <taxon>Actinomycetota</taxon>
        <taxon>Actinomycetes</taxon>
        <taxon>Actinomycetales</taxon>
        <taxon>Actinomycetaceae</taxon>
        <taxon>Gleimia</taxon>
    </lineage>
</organism>
<dbReference type="AlphaFoldDB" id="C0W0L7"/>
<dbReference type="OrthoDB" id="871140at2"/>
<feature type="transmembrane region" description="Helical" evidence="7">
    <location>
        <begin position="64"/>
        <end position="84"/>
    </location>
</feature>
<comment type="function">
    <text evidence="7">Catalyzes the transfer of the diacylglyceryl group from phosphatidylglycerol to the sulfhydryl group of the N-terminal cysteine of a prolipoprotein, the first step in the formation of mature lipoproteins.</text>
</comment>
<evidence type="ECO:0000256" key="7">
    <source>
        <dbReference type="HAMAP-Rule" id="MF_01147"/>
    </source>
</evidence>
<dbReference type="EMBL" id="ACFG01000030">
    <property type="protein sequence ID" value="EEH64076.1"/>
    <property type="molecule type" value="Genomic_DNA"/>
</dbReference>
<feature type="transmembrane region" description="Helical" evidence="7">
    <location>
        <begin position="223"/>
        <end position="242"/>
    </location>
</feature>
<dbReference type="PANTHER" id="PTHR30589">
    <property type="entry name" value="PROLIPOPROTEIN DIACYLGLYCERYL TRANSFERASE"/>
    <property type="match status" value="1"/>
</dbReference>
<evidence type="ECO:0000256" key="1">
    <source>
        <dbReference type="ARBA" id="ARBA00007150"/>
    </source>
</evidence>
<evidence type="ECO:0000256" key="5">
    <source>
        <dbReference type="ARBA" id="ARBA00022989"/>
    </source>
</evidence>
<dbReference type="GO" id="GO:0042158">
    <property type="term" value="P:lipoprotein biosynthetic process"/>
    <property type="evidence" value="ECO:0007669"/>
    <property type="project" value="UniProtKB-UniRule"/>
</dbReference>
<evidence type="ECO:0000256" key="3">
    <source>
        <dbReference type="ARBA" id="ARBA00022679"/>
    </source>
</evidence>
<comment type="pathway">
    <text evidence="7">Protein modification; lipoprotein biosynthesis (diacylglyceryl transfer).</text>
</comment>
<dbReference type="Proteomes" id="UP000010301">
    <property type="component" value="Unassembled WGS sequence"/>
</dbReference>
<evidence type="ECO:0000256" key="4">
    <source>
        <dbReference type="ARBA" id="ARBA00022692"/>
    </source>
</evidence>
<gene>
    <name evidence="7 8" type="primary">lgt</name>
    <name evidence="8" type="ORF">HMPREF0044_1095</name>
</gene>
<dbReference type="EC" id="2.5.1.145" evidence="7"/>
<proteinExistence type="inferred from homology"/>
<dbReference type="GO" id="GO:0005886">
    <property type="term" value="C:plasma membrane"/>
    <property type="evidence" value="ECO:0007669"/>
    <property type="project" value="UniProtKB-SubCell"/>
</dbReference>
<protein>
    <recommendedName>
        <fullName evidence="7">Phosphatidylglycerol--prolipoprotein diacylglyceryl transferase</fullName>
        <ecNumber evidence="7">2.5.1.145</ecNumber>
    </recommendedName>
</protein>
<dbReference type="STRING" id="525245.HMPREF0044_1095"/>
<reference evidence="8 9" key="1">
    <citation type="submission" date="2009-01" db="EMBL/GenBank/DDBJ databases">
        <authorList>
            <person name="Qin X."/>
            <person name="Bachman B."/>
            <person name="Battles P."/>
            <person name="Bell A."/>
            <person name="Bess C."/>
            <person name="Bickham C."/>
            <person name="Chaboub L."/>
            <person name="Chen D."/>
            <person name="Coyle M."/>
            <person name="Deiros D.R."/>
            <person name="Dinh H."/>
            <person name="Forbes L."/>
            <person name="Fowler G."/>
            <person name="Francisco L."/>
            <person name="Fu Q."/>
            <person name="Gubbala S."/>
            <person name="Hale W."/>
            <person name="Han Y."/>
            <person name="Hemphill L."/>
            <person name="Highlander S.K."/>
            <person name="Hirani K."/>
            <person name="Hogues M."/>
            <person name="Jackson L."/>
            <person name="Jakkamsetti A."/>
            <person name="Javaid M."/>
            <person name="Jiang H."/>
            <person name="Korchina V."/>
            <person name="Kovar C."/>
            <person name="Lara F."/>
            <person name="Lee S."/>
            <person name="Mata R."/>
            <person name="Mathew T."/>
            <person name="Moen C."/>
            <person name="Morales K."/>
            <person name="Munidasa M."/>
            <person name="Nazareth L."/>
            <person name="Ngo R."/>
            <person name="Nguyen L."/>
            <person name="Okwuonu G."/>
            <person name="Ongeri F."/>
            <person name="Patil S."/>
            <person name="Petrosino J."/>
            <person name="Pham C."/>
            <person name="Pham P."/>
            <person name="Pu L.-L."/>
            <person name="Puazo M."/>
            <person name="Raj R."/>
            <person name="Reid J."/>
            <person name="Rouhana J."/>
            <person name="Saada N."/>
            <person name="Shang Y."/>
            <person name="Simmons D."/>
            <person name="Thornton R."/>
            <person name="Warren J."/>
            <person name="Weissenberger G."/>
            <person name="Zhang J."/>
            <person name="Zhang L."/>
            <person name="Zhou C."/>
            <person name="Zhu D."/>
            <person name="Muzny D."/>
            <person name="Worley K."/>
            <person name="Gibbs R."/>
        </authorList>
    </citation>
    <scope>NUCLEOTIDE SEQUENCE [LARGE SCALE GENOMIC DNA]</scope>
    <source>
        <strain evidence="8 9">DSM 15436</strain>
    </source>
</reference>
<dbReference type="eggNOG" id="COG0682">
    <property type="taxonomic scope" value="Bacteria"/>
</dbReference>
<keyword evidence="4 7" id="KW-0812">Transmembrane</keyword>
<evidence type="ECO:0000313" key="9">
    <source>
        <dbReference type="Proteomes" id="UP000010301"/>
    </source>
</evidence>
<comment type="catalytic activity">
    <reaction evidence="7">
        <text>L-cysteinyl-[prolipoprotein] + a 1,2-diacyl-sn-glycero-3-phospho-(1'-sn-glycerol) = an S-1,2-diacyl-sn-glyceryl-L-cysteinyl-[prolipoprotein] + sn-glycerol 1-phosphate + H(+)</text>
        <dbReference type="Rhea" id="RHEA:56712"/>
        <dbReference type="Rhea" id="RHEA-COMP:14679"/>
        <dbReference type="Rhea" id="RHEA-COMP:14680"/>
        <dbReference type="ChEBI" id="CHEBI:15378"/>
        <dbReference type="ChEBI" id="CHEBI:29950"/>
        <dbReference type="ChEBI" id="CHEBI:57685"/>
        <dbReference type="ChEBI" id="CHEBI:64716"/>
        <dbReference type="ChEBI" id="CHEBI:140658"/>
        <dbReference type="EC" id="2.5.1.145"/>
    </reaction>
</comment>
<accession>C0W0L7</accession>
<dbReference type="GO" id="GO:0008961">
    <property type="term" value="F:phosphatidylglycerol-prolipoprotein diacylglyceryl transferase activity"/>
    <property type="evidence" value="ECO:0007669"/>
    <property type="project" value="UniProtKB-UniRule"/>
</dbReference>
<dbReference type="RefSeq" id="WP_006546867.1">
    <property type="nucleotide sequence ID" value="NZ_DS999543.1"/>
</dbReference>
<feature type="transmembrane region" description="Helical" evidence="7">
    <location>
        <begin position="194"/>
        <end position="211"/>
    </location>
</feature>